<name>A0A318GXX1_9BURK</name>
<sequence length="129" mass="14426">MSATPPSGLHIVEVPTLTEVVGLPITDAQPFLPPRPDSALPELSSLSSVDPGGETWTPDSEEQIRQKVLADVQRQVDRMFEYRVRETLSPALARLTEAFIRETRDELAKTLADVVRRAVAQEMARHRIR</sequence>
<dbReference type="RefSeq" id="WP_110401353.1">
    <property type="nucleotide sequence ID" value="NZ_QJJS01000012.1"/>
</dbReference>
<dbReference type="OrthoDB" id="9154315at2"/>
<proteinExistence type="predicted"/>
<evidence type="ECO:0000313" key="2">
    <source>
        <dbReference type="EMBL" id="PXW94749.1"/>
    </source>
</evidence>
<evidence type="ECO:0000313" key="3">
    <source>
        <dbReference type="Proteomes" id="UP000247811"/>
    </source>
</evidence>
<comment type="caution">
    <text evidence="2">The sequence shown here is derived from an EMBL/GenBank/DDBJ whole genome shotgun (WGS) entry which is preliminary data.</text>
</comment>
<reference evidence="2 3" key="1">
    <citation type="submission" date="2018-05" db="EMBL/GenBank/DDBJ databases">
        <title>Genomic Encyclopedia of Type Strains, Phase IV (KMG-IV): sequencing the most valuable type-strain genomes for metagenomic binning, comparative biology and taxonomic classification.</title>
        <authorList>
            <person name="Goeker M."/>
        </authorList>
    </citation>
    <scope>NUCLEOTIDE SEQUENCE [LARGE SCALE GENOMIC DNA]</scope>
    <source>
        <strain evidence="2 3">DSM 566</strain>
    </source>
</reference>
<accession>A0A318GXX1</accession>
<evidence type="ECO:0000256" key="1">
    <source>
        <dbReference type="SAM" id="MobiDB-lite"/>
    </source>
</evidence>
<organism evidence="2 3">
    <name type="scientific">Sphaerotilus hippei</name>
    <dbReference type="NCBI Taxonomy" id="744406"/>
    <lineage>
        <taxon>Bacteria</taxon>
        <taxon>Pseudomonadati</taxon>
        <taxon>Pseudomonadota</taxon>
        <taxon>Betaproteobacteria</taxon>
        <taxon>Burkholderiales</taxon>
        <taxon>Sphaerotilaceae</taxon>
        <taxon>Sphaerotilus</taxon>
    </lineage>
</organism>
<dbReference type="EMBL" id="QJJS01000012">
    <property type="protein sequence ID" value="PXW94749.1"/>
    <property type="molecule type" value="Genomic_DNA"/>
</dbReference>
<feature type="region of interest" description="Disordered" evidence="1">
    <location>
        <begin position="32"/>
        <end position="62"/>
    </location>
</feature>
<dbReference type="AlphaFoldDB" id="A0A318GXX1"/>
<protein>
    <submittedName>
        <fullName evidence="2">Uncharacterized protein</fullName>
    </submittedName>
</protein>
<gene>
    <name evidence="2" type="ORF">C7444_11264</name>
</gene>
<keyword evidence="3" id="KW-1185">Reference proteome</keyword>
<dbReference type="Proteomes" id="UP000247811">
    <property type="component" value="Unassembled WGS sequence"/>
</dbReference>